<dbReference type="AlphaFoldDB" id="A0A511MYV3"/>
<evidence type="ECO:0000313" key="2">
    <source>
        <dbReference type="Proteomes" id="UP000321306"/>
    </source>
</evidence>
<accession>A0A511MYV3</accession>
<dbReference type="EMBL" id="BJXB01000004">
    <property type="protein sequence ID" value="GEM45468.1"/>
    <property type="molecule type" value="Genomic_DNA"/>
</dbReference>
<keyword evidence="2" id="KW-1185">Reference proteome</keyword>
<evidence type="ECO:0000313" key="1">
    <source>
        <dbReference type="EMBL" id="GEM45468.1"/>
    </source>
</evidence>
<sequence length="126" mass="14007">MQIYQMVHTTLENTTHKYRPGYITKTEADRQTIHQLFEAHRGQFITGPIPMVEAEDHPTYLQNSTLPAKVKKAFSRKPVADLFLTEGFKAFVTAAHQMKVLSGPLGDCAQHVVLDAAGLCTTGVPR</sequence>
<name>A0A511MYV3_DEIC1</name>
<protein>
    <submittedName>
        <fullName evidence="1">Uncharacterized protein</fullName>
    </submittedName>
</protein>
<gene>
    <name evidence="1" type="ORF">DC3_11030</name>
</gene>
<comment type="caution">
    <text evidence="1">The sequence shown here is derived from an EMBL/GenBank/DDBJ whole genome shotgun (WGS) entry which is preliminary data.</text>
</comment>
<dbReference type="Proteomes" id="UP000321306">
    <property type="component" value="Unassembled WGS sequence"/>
</dbReference>
<reference evidence="1 2" key="1">
    <citation type="submission" date="2019-07" db="EMBL/GenBank/DDBJ databases">
        <title>Whole genome shotgun sequence of Deinococcus cellulosilyticus NBRC 106333.</title>
        <authorList>
            <person name="Hosoyama A."/>
            <person name="Uohara A."/>
            <person name="Ohji S."/>
            <person name="Ichikawa N."/>
        </authorList>
    </citation>
    <scope>NUCLEOTIDE SEQUENCE [LARGE SCALE GENOMIC DNA]</scope>
    <source>
        <strain evidence="1 2">NBRC 106333</strain>
    </source>
</reference>
<proteinExistence type="predicted"/>
<organism evidence="1 2">
    <name type="scientific">Deinococcus cellulosilyticus (strain DSM 18568 / NBRC 106333 / KACC 11606 / 5516J-15)</name>
    <dbReference type="NCBI Taxonomy" id="1223518"/>
    <lineage>
        <taxon>Bacteria</taxon>
        <taxon>Thermotogati</taxon>
        <taxon>Deinococcota</taxon>
        <taxon>Deinococci</taxon>
        <taxon>Deinococcales</taxon>
        <taxon>Deinococcaceae</taxon>
        <taxon>Deinococcus</taxon>
    </lineage>
</organism>